<dbReference type="AlphaFoldDB" id="A0A1F6VQK2"/>
<proteinExistence type="predicted"/>
<protein>
    <recommendedName>
        <fullName evidence="1">TraC-like domain-containing protein</fullName>
    </recommendedName>
</protein>
<dbReference type="InterPro" id="IPR058596">
    <property type="entry name" value="TraC-like_dom"/>
</dbReference>
<dbReference type="EMBL" id="MFUC01000019">
    <property type="protein sequence ID" value="OGI71852.1"/>
    <property type="molecule type" value="Genomic_DNA"/>
</dbReference>
<organism evidence="2 3">
    <name type="scientific">Candidatus Nomurabacteria bacterium RIFCSPHIGHO2_02_FULL_38_15</name>
    <dbReference type="NCBI Taxonomy" id="1801752"/>
    <lineage>
        <taxon>Bacteria</taxon>
        <taxon>Candidatus Nomuraibacteriota</taxon>
    </lineage>
</organism>
<evidence type="ECO:0000313" key="2">
    <source>
        <dbReference type="EMBL" id="OGI71852.1"/>
    </source>
</evidence>
<name>A0A1F6VQK2_9BACT</name>
<reference evidence="2 3" key="1">
    <citation type="journal article" date="2016" name="Nat. Commun.">
        <title>Thousands of microbial genomes shed light on interconnected biogeochemical processes in an aquifer system.</title>
        <authorList>
            <person name="Anantharaman K."/>
            <person name="Brown C.T."/>
            <person name="Hug L.A."/>
            <person name="Sharon I."/>
            <person name="Castelle C.J."/>
            <person name="Probst A.J."/>
            <person name="Thomas B.C."/>
            <person name="Singh A."/>
            <person name="Wilkins M.J."/>
            <person name="Karaoz U."/>
            <person name="Brodie E.L."/>
            <person name="Williams K.H."/>
            <person name="Hubbard S.S."/>
            <person name="Banfield J.F."/>
        </authorList>
    </citation>
    <scope>NUCLEOTIDE SEQUENCE [LARGE SCALE GENOMIC DNA]</scope>
</reference>
<evidence type="ECO:0000313" key="3">
    <source>
        <dbReference type="Proteomes" id="UP000179686"/>
    </source>
</evidence>
<dbReference type="Proteomes" id="UP000179686">
    <property type="component" value="Unassembled WGS sequence"/>
</dbReference>
<sequence length="212" mass="23953">MSIDAQATQDFVPVKEIRDGIVVLNNGELRALVLVNPINLSLKTNDEQRAVFGQFMGFLNSIDFSTQIVVQSRRLDITPYLLTLEKKYESQVEPLLKIQTKQYIEFIKDFTDQNSIMTKNFIIVVPYGSEQLAFEKSGFLGKIFGGSKSKAKIEERKAFEESRTQIEQRIGLVQNGLASCGLTSSVLNSDEVTDVLYKVFNPGDRRKAINFE</sequence>
<accession>A0A1F6VQK2</accession>
<evidence type="ECO:0000259" key="1">
    <source>
        <dbReference type="Pfam" id="PF26593"/>
    </source>
</evidence>
<feature type="domain" description="TraC-like" evidence="1">
    <location>
        <begin position="20"/>
        <end position="196"/>
    </location>
</feature>
<dbReference type="STRING" id="1801752.A3J61_00790"/>
<dbReference type="Pfam" id="PF26593">
    <property type="entry name" value="TraC-like"/>
    <property type="match status" value="1"/>
</dbReference>
<comment type="caution">
    <text evidence="2">The sequence shown here is derived from an EMBL/GenBank/DDBJ whole genome shotgun (WGS) entry which is preliminary data.</text>
</comment>
<gene>
    <name evidence="2" type="ORF">A3J61_00790</name>
</gene>